<dbReference type="Proteomes" id="UP000470446">
    <property type="component" value="Unassembled WGS sequence"/>
</dbReference>
<reference evidence="2 3" key="1">
    <citation type="submission" date="2020-01" db="EMBL/GenBank/DDBJ databases">
        <title>Insect and environment-associated Actinomycetes.</title>
        <authorList>
            <person name="Currrie C."/>
            <person name="Chevrette M."/>
            <person name="Carlson C."/>
            <person name="Stubbendieck R."/>
            <person name="Wendt-Pienkowski E."/>
        </authorList>
    </citation>
    <scope>NUCLEOTIDE SEQUENCE [LARGE SCALE GENOMIC DNA]</scope>
    <source>
        <strain evidence="2 3">SID14163</strain>
    </source>
</reference>
<comment type="caution">
    <text evidence="2">The sequence shown here is derived from an EMBL/GenBank/DDBJ whole genome shotgun (WGS) entry which is preliminary data.</text>
</comment>
<feature type="transmembrane region" description="Helical" evidence="1">
    <location>
        <begin position="6"/>
        <end position="31"/>
    </location>
</feature>
<keyword evidence="1" id="KW-0812">Transmembrane</keyword>
<dbReference type="EMBL" id="JAAGMA010000933">
    <property type="protein sequence ID" value="NEB13920.1"/>
    <property type="molecule type" value="Genomic_DNA"/>
</dbReference>
<accession>A0A7K3PVE3</accession>
<feature type="non-terminal residue" evidence="2">
    <location>
        <position position="77"/>
    </location>
</feature>
<gene>
    <name evidence="2" type="ORF">G3I32_34675</name>
</gene>
<evidence type="ECO:0000256" key="1">
    <source>
        <dbReference type="SAM" id="Phobius"/>
    </source>
</evidence>
<keyword evidence="1" id="KW-0472">Membrane</keyword>
<protein>
    <submittedName>
        <fullName evidence="2">Uncharacterized protein</fullName>
    </submittedName>
</protein>
<name>A0A7K3PVE3_9ACTN</name>
<evidence type="ECO:0000313" key="2">
    <source>
        <dbReference type="EMBL" id="NEB13920.1"/>
    </source>
</evidence>
<proteinExistence type="predicted"/>
<evidence type="ECO:0000313" key="3">
    <source>
        <dbReference type="Proteomes" id="UP000470446"/>
    </source>
</evidence>
<sequence length="77" mass="8330">QHREGAYAPLVAGLLLFYALHWAIQAVSVLVRRTRTLPVVTRNVDASALRLTPAPPLLLRRPGHRLAAFGLPATAGL</sequence>
<keyword evidence="1" id="KW-1133">Transmembrane helix</keyword>
<dbReference type="AlphaFoldDB" id="A0A7K3PVE3"/>
<organism evidence="2 3">
    <name type="scientific">Streptomyces coelicoflavus</name>
    <dbReference type="NCBI Taxonomy" id="285562"/>
    <lineage>
        <taxon>Bacteria</taxon>
        <taxon>Bacillati</taxon>
        <taxon>Actinomycetota</taxon>
        <taxon>Actinomycetes</taxon>
        <taxon>Kitasatosporales</taxon>
        <taxon>Streptomycetaceae</taxon>
        <taxon>Streptomyces</taxon>
    </lineage>
</organism>
<feature type="non-terminal residue" evidence="2">
    <location>
        <position position="1"/>
    </location>
</feature>